<reference evidence="1" key="1">
    <citation type="submission" date="2021-05" db="EMBL/GenBank/DDBJ databases">
        <authorList>
            <person name="Scholz U."/>
            <person name="Mascher M."/>
            <person name="Fiebig A."/>
        </authorList>
    </citation>
    <scope>NUCLEOTIDE SEQUENCE [LARGE SCALE GENOMIC DNA]</scope>
</reference>
<proteinExistence type="predicted"/>
<dbReference type="EnsemblPlants" id="AVESA.00010b.r2.6CG1085080.1">
    <property type="protein sequence ID" value="AVESA.00010b.r2.6CG1085080.1.CDS"/>
    <property type="gene ID" value="AVESA.00010b.r2.6CG1085080"/>
</dbReference>
<keyword evidence="2" id="KW-1185">Reference proteome</keyword>
<name>A0ACD5Z2N1_AVESA</name>
<reference evidence="1" key="2">
    <citation type="submission" date="2025-09" db="UniProtKB">
        <authorList>
            <consortium name="EnsemblPlants"/>
        </authorList>
    </citation>
    <scope>IDENTIFICATION</scope>
</reference>
<sequence>MEAMTAMDFNALSRRELQALCKLNGVRANMTNLAMVEALQFLPSVDGIDQIGTTLCLPTPGKSAMKSVLRAAAAVGEDQQQQGSPLPRGRRVSVKSPEAIRMDIEDGEDEVKRDLIKEIVRTPGVALRSTNRRPRATPAPIPTPAAGTLRRSQRSTARKATAPVEDEVATTKRSTRKTAKLNMVIDFNQEEDDAVARGEEKAQEVELKGVASDVKCDDPEEKEVTKLLEANSKEDESEQGEEVVSSVTPIESADKSCDNSKVEEAVEEPTKLQEGAAIGEEQKLVNAEESVMEDSPIFGALSKVAPDTAMKNIENASAEDCEGFGNWSPVLEIADEINNASEDKEDAAFEVPKEAIKEDATSPVLEIADEINNAIEDKEDAAFQVPKEAIKEDATSPTFEAADVPNRIVPAAVKEKEVAADELPQADPTDDESAEEYDLDGECSDEADLTEESSEEDDLDEDEDGSEDKEDVFDSTVEVASAPTKMIPAAVTEKEVTDDELPHADPTEDASVEEYDLDGEVSDDADLTEESSEEDDFEEDMENANLTVDGELSDEADLTEESSEEGDFEEEDDMENANLTVDGDSDETIEASNSTDVNFDSDEEEELKMLETGEEIKEHEESDFLTEEEDDFSADLASDSVDDFSDAETESNRSNAAAPSSAAKTVDSTITEEMVSSEGDEVSQHVETIVESLDKVTITEEKKEECAKEKQQLKVGEGMSLRKLKSAYKESLIAAKEGKKLTIDANEGTRVVLAELDDNAEC</sequence>
<accession>A0ACD5Z2N1</accession>
<dbReference type="Proteomes" id="UP001732700">
    <property type="component" value="Chromosome 6C"/>
</dbReference>
<organism evidence="1 2">
    <name type="scientific">Avena sativa</name>
    <name type="common">Oat</name>
    <dbReference type="NCBI Taxonomy" id="4498"/>
    <lineage>
        <taxon>Eukaryota</taxon>
        <taxon>Viridiplantae</taxon>
        <taxon>Streptophyta</taxon>
        <taxon>Embryophyta</taxon>
        <taxon>Tracheophyta</taxon>
        <taxon>Spermatophyta</taxon>
        <taxon>Magnoliopsida</taxon>
        <taxon>Liliopsida</taxon>
        <taxon>Poales</taxon>
        <taxon>Poaceae</taxon>
        <taxon>BOP clade</taxon>
        <taxon>Pooideae</taxon>
        <taxon>Poodae</taxon>
        <taxon>Poeae</taxon>
        <taxon>Poeae Chloroplast Group 1 (Aveneae type)</taxon>
        <taxon>Aveninae</taxon>
        <taxon>Avena</taxon>
    </lineage>
</organism>
<evidence type="ECO:0000313" key="2">
    <source>
        <dbReference type="Proteomes" id="UP001732700"/>
    </source>
</evidence>
<protein>
    <submittedName>
        <fullName evidence="1">Uncharacterized protein</fullName>
    </submittedName>
</protein>
<evidence type="ECO:0000313" key="1">
    <source>
        <dbReference type="EnsemblPlants" id="AVESA.00010b.r2.6CG1085080.1.CDS"/>
    </source>
</evidence>